<dbReference type="AlphaFoldDB" id="Q30TK1"/>
<feature type="chain" id="PRO_5004219604" description="DUF3570 domain-containing protein" evidence="1">
    <location>
        <begin position="18"/>
        <end position="328"/>
    </location>
</feature>
<accession>Q30TK1</accession>
<dbReference type="OrthoDB" id="5333735at2"/>
<name>Q30TK1_SULDN</name>
<dbReference type="EMBL" id="CP000153">
    <property type="protein sequence ID" value="ABB43680.1"/>
    <property type="molecule type" value="Genomic_DNA"/>
</dbReference>
<dbReference type="InterPro" id="IPR011330">
    <property type="entry name" value="Glyco_hydro/deAcase_b/a-brl"/>
</dbReference>
<dbReference type="GO" id="GO:0005975">
    <property type="term" value="P:carbohydrate metabolic process"/>
    <property type="evidence" value="ECO:0007669"/>
    <property type="project" value="InterPro"/>
</dbReference>
<feature type="signal peptide" evidence="1">
    <location>
        <begin position="1"/>
        <end position="17"/>
    </location>
</feature>
<proteinExistence type="predicted"/>
<keyword evidence="3" id="KW-1185">Reference proteome</keyword>
<dbReference type="Proteomes" id="UP000002714">
    <property type="component" value="Chromosome"/>
</dbReference>
<keyword evidence="1" id="KW-0732">Signal</keyword>
<dbReference type="RefSeq" id="WP_011372034.1">
    <property type="nucleotide sequence ID" value="NC_007575.1"/>
</dbReference>
<gene>
    <name evidence="2" type="ordered locus">Suden_0399</name>
</gene>
<protein>
    <recommendedName>
        <fullName evidence="4">DUF3570 domain-containing protein</fullName>
    </recommendedName>
</protein>
<reference evidence="2 3" key="1">
    <citation type="journal article" date="2008" name="Appl. Environ. Microbiol.">
        <title>Genome of the epsilonproteobacterial chemolithoautotroph Sulfurimonas denitrificans.</title>
        <authorList>
            <person name="Sievert S.M."/>
            <person name="Scott K.M."/>
            <person name="Klotz M.G."/>
            <person name="Chain P.S.G."/>
            <person name="Hauser L.J."/>
            <person name="Hemp J."/>
            <person name="Huegler M."/>
            <person name="Land M."/>
            <person name="Lapidus A."/>
            <person name="Larimer F.W."/>
            <person name="Lucas S."/>
            <person name="Malfatti S.A."/>
            <person name="Meyer F."/>
            <person name="Paulsen I.T."/>
            <person name="Ren Q."/>
            <person name="Simon J."/>
            <person name="Bailey K."/>
            <person name="Diaz E."/>
            <person name="Fitzpatrick K.A."/>
            <person name="Glover B."/>
            <person name="Gwatney N."/>
            <person name="Korajkic A."/>
            <person name="Long A."/>
            <person name="Mobberley J.M."/>
            <person name="Pantry S.N."/>
            <person name="Pazder G."/>
            <person name="Peterson S."/>
            <person name="Quintanilla J.D."/>
            <person name="Sprinkle R."/>
            <person name="Stephens J."/>
            <person name="Thomas P."/>
            <person name="Vaughn R."/>
            <person name="Weber M.J."/>
            <person name="Wooten L.L."/>
        </authorList>
    </citation>
    <scope>NUCLEOTIDE SEQUENCE [LARGE SCALE GENOMIC DNA]</scope>
    <source>
        <strain evidence="3">ATCC 33889 / DSM 1251</strain>
    </source>
</reference>
<organism evidence="2 3">
    <name type="scientific">Sulfurimonas denitrificans (strain ATCC 33889 / DSM 1251)</name>
    <name type="common">Thiomicrospira denitrificans (strain ATCC 33889 / DSM 1251)</name>
    <dbReference type="NCBI Taxonomy" id="326298"/>
    <lineage>
        <taxon>Bacteria</taxon>
        <taxon>Pseudomonadati</taxon>
        <taxon>Campylobacterota</taxon>
        <taxon>Epsilonproteobacteria</taxon>
        <taxon>Campylobacterales</taxon>
        <taxon>Sulfurimonadaceae</taxon>
        <taxon>Sulfurimonas</taxon>
    </lineage>
</organism>
<evidence type="ECO:0000313" key="2">
    <source>
        <dbReference type="EMBL" id="ABB43680.1"/>
    </source>
</evidence>
<dbReference type="STRING" id="326298.Suden_0399"/>
<sequence length="328" mass="39080">MLFRIIIFLFCFFYANAQTLQQKLDEKQEKISNYVIEVFDDIDKKIAYWVHSEDGNITTQSQTKNSVDEFFKGEKYIKETNKSYLQFRLKSLLQSKGDSSITPYIKAQIPLQRSQKNFQIFFSEIKKDALSQSVSQIEDEKSAQVGVSYFTPMQYDIKSKYSVGLRSLSTYASARYSKEFEFNKWLIEPTQEFKYSTKYNFSEETNIYFDRALDESSLFRTTLHRKTQENTRGYDYALSLSYYLTPSYKKGFGVSQIFWGNSKYSCDMYPEEYSGISNYATQFSWRQNILRKWIAYEVQPIVSFHREHNYEANYMLRFYLDFYFGNID</sequence>
<dbReference type="HOGENOM" id="CLU_828808_0_0_7"/>
<dbReference type="KEGG" id="tdn:Suden_0399"/>
<dbReference type="SUPFAM" id="SSF88713">
    <property type="entry name" value="Glycoside hydrolase/deacetylase"/>
    <property type="match status" value="1"/>
</dbReference>
<evidence type="ECO:0008006" key="4">
    <source>
        <dbReference type="Google" id="ProtNLM"/>
    </source>
</evidence>
<evidence type="ECO:0000313" key="3">
    <source>
        <dbReference type="Proteomes" id="UP000002714"/>
    </source>
</evidence>
<evidence type="ECO:0000256" key="1">
    <source>
        <dbReference type="SAM" id="SignalP"/>
    </source>
</evidence>